<evidence type="ECO:0000313" key="2">
    <source>
        <dbReference type="Proteomes" id="UP000177309"/>
    </source>
</evidence>
<comment type="caution">
    <text evidence="1">The sequence shown here is derived from an EMBL/GenBank/DDBJ whole genome shotgun (WGS) entry which is preliminary data.</text>
</comment>
<accession>A0A1F4TMT8</accession>
<dbReference type="Proteomes" id="UP000177309">
    <property type="component" value="Unassembled WGS sequence"/>
</dbReference>
<sequence length="343" mass="39315">MLIEMDKEIITDNSFEEKLVIEHCESLPPLASLSQKELERHLLDMSARFRFSGREISENELLCIERASVHHQQLLKTTDNLLTRIASWTRKVSKQQSPIILDVGGPFTSFSKTFAEQGLTTIYVTPVESVINDVAESEKFIKIGSGVWRDRRLDRYLVLSDALATAEVFSLKKNVEMQRLFADRVKVHDELVHSLQRYDQTLRILKGLLKKKSLKLYHELLNLDDAIKVSGAKFLRQDETPIALIFSAYVSLLVDFTYVLSGILPRAIVSIEEKIEIRGSLPDAVRNLSKLEYFRSGSYHRELIPGPNYIELVNVDIPSEDPFRSDSFLFHCRKDVCYPCLNP</sequence>
<organism evidence="1 2">
    <name type="scientific">candidate division WOR-1 bacterium RIFOXYC2_FULL_41_25</name>
    <dbReference type="NCBI Taxonomy" id="1802586"/>
    <lineage>
        <taxon>Bacteria</taxon>
        <taxon>Bacillati</taxon>
        <taxon>Saganbacteria</taxon>
    </lineage>
</organism>
<evidence type="ECO:0000313" key="1">
    <source>
        <dbReference type="EMBL" id="OGC33889.1"/>
    </source>
</evidence>
<dbReference type="AlphaFoldDB" id="A0A1F4TMT8"/>
<dbReference type="EMBL" id="MEUI01000026">
    <property type="protein sequence ID" value="OGC33889.1"/>
    <property type="molecule type" value="Genomic_DNA"/>
</dbReference>
<gene>
    <name evidence="1" type="ORF">A2462_01290</name>
</gene>
<name>A0A1F4TMT8_UNCSA</name>
<reference evidence="1 2" key="1">
    <citation type="journal article" date="2016" name="Nat. Commun.">
        <title>Thousands of microbial genomes shed light on interconnected biogeochemical processes in an aquifer system.</title>
        <authorList>
            <person name="Anantharaman K."/>
            <person name="Brown C.T."/>
            <person name="Hug L.A."/>
            <person name="Sharon I."/>
            <person name="Castelle C.J."/>
            <person name="Probst A.J."/>
            <person name="Thomas B.C."/>
            <person name="Singh A."/>
            <person name="Wilkins M.J."/>
            <person name="Karaoz U."/>
            <person name="Brodie E.L."/>
            <person name="Williams K.H."/>
            <person name="Hubbard S.S."/>
            <person name="Banfield J.F."/>
        </authorList>
    </citation>
    <scope>NUCLEOTIDE SEQUENCE [LARGE SCALE GENOMIC DNA]</scope>
</reference>
<protein>
    <submittedName>
        <fullName evidence="1">Uncharacterized protein</fullName>
    </submittedName>
</protein>
<proteinExistence type="predicted"/>